<dbReference type="SUPFAM" id="SSF47203">
    <property type="entry name" value="Acyl-CoA dehydrogenase C-terminal domain-like"/>
    <property type="match status" value="1"/>
</dbReference>
<dbReference type="InterPro" id="IPR009075">
    <property type="entry name" value="AcylCo_DH/oxidase_C"/>
</dbReference>
<dbReference type="OrthoDB" id="2769798at2"/>
<dbReference type="Proteomes" id="UP000186218">
    <property type="component" value="Unassembled WGS sequence"/>
</dbReference>
<dbReference type="InterPro" id="IPR013786">
    <property type="entry name" value="AcylCoA_DH/ox_N"/>
</dbReference>
<dbReference type="STRING" id="1344003.SAMN05445060_3939"/>
<dbReference type="RefSeq" id="WP_076482802.1">
    <property type="nucleotide sequence ID" value="NZ_FTNT01000015.1"/>
</dbReference>
<dbReference type="GO" id="GO:0003995">
    <property type="term" value="F:acyl-CoA dehydrogenase activity"/>
    <property type="evidence" value="ECO:0007669"/>
    <property type="project" value="InterPro"/>
</dbReference>
<evidence type="ECO:0000256" key="2">
    <source>
        <dbReference type="ARBA" id="ARBA00009347"/>
    </source>
</evidence>
<dbReference type="InterPro" id="IPR036250">
    <property type="entry name" value="AcylCo_DH-like_C"/>
</dbReference>
<dbReference type="InterPro" id="IPR006089">
    <property type="entry name" value="Acyl-CoA_DH_CS"/>
</dbReference>
<evidence type="ECO:0000259" key="7">
    <source>
        <dbReference type="Pfam" id="PF02770"/>
    </source>
</evidence>
<keyword evidence="4 5" id="KW-0274">FAD</keyword>
<comment type="cofactor">
    <cofactor evidence="1 5">
        <name>FAD</name>
        <dbReference type="ChEBI" id="CHEBI:57692"/>
    </cofactor>
</comment>
<evidence type="ECO:0000259" key="8">
    <source>
        <dbReference type="Pfam" id="PF02771"/>
    </source>
</evidence>
<evidence type="ECO:0000256" key="4">
    <source>
        <dbReference type="ARBA" id="ARBA00022827"/>
    </source>
</evidence>
<dbReference type="Pfam" id="PF02770">
    <property type="entry name" value="Acyl-CoA_dh_M"/>
    <property type="match status" value="1"/>
</dbReference>
<protein>
    <submittedName>
        <fullName evidence="9">Acyl-CoA dehydrogenase</fullName>
    </submittedName>
</protein>
<evidence type="ECO:0000256" key="5">
    <source>
        <dbReference type="RuleBase" id="RU362125"/>
    </source>
</evidence>
<dbReference type="Gene3D" id="1.20.140.10">
    <property type="entry name" value="Butyryl-CoA Dehydrogenase, subunit A, domain 3"/>
    <property type="match status" value="1"/>
</dbReference>
<comment type="similarity">
    <text evidence="2 5">Belongs to the acyl-CoA dehydrogenase family.</text>
</comment>
<dbReference type="FunFam" id="1.20.140.10:FF:000004">
    <property type="entry name" value="Acyl-CoA dehydrogenase FadE25"/>
    <property type="match status" value="1"/>
</dbReference>
<evidence type="ECO:0000313" key="10">
    <source>
        <dbReference type="Proteomes" id="UP000186218"/>
    </source>
</evidence>
<dbReference type="InterPro" id="IPR046373">
    <property type="entry name" value="Acyl-CoA_Oxase/DH_mid-dom_sf"/>
</dbReference>
<dbReference type="PIRSF" id="PIRSF016578">
    <property type="entry name" value="HsaA"/>
    <property type="match status" value="1"/>
</dbReference>
<keyword evidence="5" id="KW-0560">Oxidoreductase</keyword>
<evidence type="ECO:0000256" key="1">
    <source>
        <dbReference type="ARBA" id="ARBA00001974"/>
    </source>
</evidence>
<feature type="domain" description="Acyl-CoA dehydrogenase/oxidase N-terminal" evidence="8">
    <location>
        <begin position="14"/>
        <end position="125"/>
    </location>
</feature>
<gene>
    <name evidence="9" type="ORF">SAMN05445060_3939</name>
</gene>
<sequence length="385" mass="40999">MTADATTVDRLLPTDEAEALIALTRDIADKKLAPIADAHEKAETYPEGIFATLGEAGLLGLPYPESEGGGGQPYEVYLQVLEELAARWAAVAVAVSVHGLACFPTATYGTDEQQAEWLPKLLSGELIGAYSLSEPHAGSDAAALRCRAEKVESGYRITGSKAWITHGGVADVYNLFARTGEGNRGVSCFLVSRDTEGLTFGKPEEKMGLHAIPTTTADYDGAFIPEDRLIGAEGDGLKIAFSALDSGRLGIAAVAVGLAQGALRDAVAYANERTAFGRKIIDHQGLSFLLADMAAAVTSARATYLDAARRRDLGRDYSRAASTAKLIATDAAMKVTTDAVQVLGGYGYSREFRVERYMREAKITQIFEGTNQIQRLVIGRSLVEG</sequence>
<dbReference type="EMBL" id="FTNT01000015">
    <property type="protein sequence ID" value="SIS22391.1"/>
    <property type="molecule type" value="Genomic_DNA"/>
</dbReference>
<dbReference type="PANTHER" id="PTHR43884:SF12">
    <property type="entry name" value="ISOVALERYL-COA DEHYDROGENASE, MITOCHONDRIAL-RELATED"/>
    <property type="match status" value="1"/>
</dbReference>
<dbReference type="Pfam" id="PF02771">
    <property type="entry name" value="Acyl-CoA_dh_N"/>
    <property type="match status" value="1"/>
</dbReference>
<feature type="domain" description="Acyl-CoA dehydrogenase/oxidase C-terminal" evidence="6">
    <location>
        <begin position="234"/>
        <end position="382"/>
    </location>
</feature>
<dbReference type="PROSITE" id="PS00073">
    <property type="entry name" value="ACYL_COA_DH_2"/>
    <property type="match status" value="1"/>
</dbReference>
<keyword evidence="10" id="KW-1185">Reference proteome</keyword>
<evidence type="ECO:0000256" key="3">
    <source>
        <dbReference type="ARBA" id="ARBA00022630"/>
    </source>
</evidence>
<reference evidence="9 10" key="1">
    <citation type="submission" date="2017-01" db="EMBL/GenBank/DDBJ databases">
        <authorList>
            <person name="Mah S.A."/>
            <person name="Swanson W.J."/>
            <person name="Moy G.W."/>
            <person name="Vacquier V.D."/>
        </authorList>
    </citation>
    <scope>NUCLEOTIDE SEQUENCE [LARGE SCALE GENOMIC DNA]</scope>
    <source>
        <strain evidence="9 10">CPCC 203464</strain>
    </source>
</reference>
<organism evidence="9 10">
    <name type="scientific">Williamsia sterculiae</name>
    <dbReference type="NCBI Taxonomy" id="1344003"/>
    <lineage>
        <taxon>Bacteria</taxon>
        <taxon>Bacillati</taxon>
        <taxon>Actinomycetota</taxon>
        <taxon>Actinomycetes</taxon>
        <taxon>Mycobacteriales</taxon>
        <taxon>Nocardiaceae</taxon>
        <taxon>Williamsia</taxon>
    </lineage>
</organism>
<dbReference type="Pfam" id="PF00441">
    <property type="entry name" value="Acyl-CoA_dh_1"/>
    <property type="match status" value="1"/>
</dbReference>
<dbReference type="InterPro" id="IPR009100">
    <property type="entry name" value="AcylCoA_DH/oxidase_NM_dom_sf"/>
</dbReference>
<keyword evidence="3 5" id="KW-0285">Flavoprotein</keyword>
<name>A0A1N7HCA8_9NOCA</name>
<feature type="domain" description="Acyl-CoA oxidase/dehydrogenase middle" evidence="7">
    <location>
        <begin position="129"/>
        <end position="216"/>
    </location>
</feature>
<proteinExistence type="inferred from homology"/>
<dbReference type="Gene3D" id="1.10.540.10">
    <property type="entry name" value="Acyl-CoA dehydrogenase/oxidase, N-terminal domain"/>
    <property type="match status" value="1"/>
</dbReference>
<dbReference type="InterPro" id="IPR037069">
    <property type="entry name" value="AcylCoA_DH/ox_N_sf"/>
</dbReference>
<dbReference type="InterPro" id="IPR006091">
    <property type="entry name" value="Acyl-CoA_Oxase/DH_mid-dom"/>
</dbReference>
<dbReference type="GO" id="GO:0050660">
    <property type="term" value="F:flavin adenine dinucleotide binding"/>
    <property type="evidence" value="ECO:0007669"/>
    <property type="project" value="InterPro"/>
</dbReference>
<evidence type="ECO:0000259" key="6">
    <source>
        <dbReference type="Pfam" id="PF00441"/>
    </source>
</evidence>
<dbReference type="PANTHER" id="PTHR43884">
    <property type="entry name" value="ACYL-COA DEHYDROGENASE"/>
    <property type="match status" value="1"/>
</dbReference>
<dbReference type="SUPFAM" id="SSF56645">
    <property type="entry name" value="Acyl-CoA dehydrogenase NM domain-like"/>
    <property type="match status" value="1"/>
</dbReference>
<dbReference type="Gene3D" id="2.40.110.10">
    <property type="entry name" value="Butyryl-CoA Dehydrogenase, subunit A, domain 2"/>
    <property type="match status" value="1"/>
</dbReference>
<evidence type="ECO:0000313" key="9">
    <source>
        <dbReference type="EMBL" id="SIS22391.1"/>
    </source>
</evidence>
<dbReference type="AlphaFoldDB" id="A0A1N7HCA8"/>
<accession>A0A1N7HCA8</accession>